<dbReference type="SUPFAM" id="SSF81901">
    <property type="entry name" value="HCP-like"/>
    <property type="match status" value="1"/>
</dbReference>
<protein>
    <recommendedName>
        <fullName evidence="6">Tetratricopeptide repeat protein</fullName>
    </recommendedName>
</protein>
<evidence type="ECO:0000256" key="3">
    <source>
        <dbReference type="PROSITE-ProRule" id="PRU00339"/>
    </source>
</evidence>
<dbReference type="InterPro" id="IPR019734">
    <property type="entry name" value="TPR_rpt"/>
</dbReference>
<dbReference type="InterPro" id="IPR011990">
    <property type="entry name" value="TPR-like_helical_dom_sf"/>
</dbReference>
<comment type="caution">
    <text evidence="4">The sequence shown here is derived from an EMBL/GenBank/DDBJ whole genome shotgun (WGS) entry which is preliminary data.</text>
</comment>
<feature type="repeat" description="TPR" evidence="3">
    <location>
        <begin position="180"/>
        <end position="213"/>
    </location>
</feature>
<evidence type="ECO:0000313" key="4">
    <source>
        <dbReference type="EMBL" id="MBG6288059.1"/>
    </source>
</evidence>
<dbReference type="Gene3D" id="3.40.50.2000">
    <property type="entry name" value="Glycogen Phosphorylase B"/>
    <property type="match status" value="1"/>
</dbReference>
<feature type="repeat" description="TPR" evidence="3">
    <location>
        <begin position="43"/>
        <end position="76"/>
    </location>
</feature>
<dbReference type="SMART" id="SM00028">
    <property type="entry name" value="TPR"/>
    <property type="match status" value="3"/>
</dbReference>
<evidence type="ECO:0000256" key="1">
    <source>
        <dbReference type="ARBA" id="ARBA00022737"/>
    </source>
</evidence>
<proteinExistence type="predicted"/>
<organism evidence="4 5">
    <name type="scientific">Pseudomonas nitroreducens</name>
    <dbReference type="NCBI Taxonomy" id="46680"/>
    <lineage>
        <taxon>Bacteria</taxon>
        <taxon>Pseudomonadati</taxon>
        <taxon>Pseudomonadota</taxon>
        <taxon>Gammaproteobacteria</taxon>
        <taxon>Pseudomonadales</taxon>
        <taxon>Pseudomonadaceae</taxon>
        <taxon>Pseudomonas</taxon>
    </lineage>
</organism>
<keyword evidence="2 3" id="KW-0802">TPR repeat</keyword>
<dbReference type="RefSeq" id="WP_065086328.1">
    <property type="nucleotide sequence ID" value="NZ_JADTFC010000022.1"/>
</dbReference>
<evidence type="ECO:0000256" key="2">
    <source>
        <dbReference type="ARBA" id="ARBA00022803"/>
    </source>
</evidence>
<dbReference type="PANTHER" id="PTHR44943">
    <property type="entry name" value="CELLULOSE SYNTHASE OPERON PROTEIN C"/>
    <property type="match status" value="1"/>
</dbReference>
<dbReference type="PROSITE" id="PS50005">
    <property type="entry name" value="TPR"/>
    <property type="match status" value="2"/>
</dbReference>
<dbReference type="Gene3D" id="1.25.40.10">
    <property type="entry name" value="Tetratricopeptide repeat domain"/>
    <property type="match status" value="2"/>
</dbReference>
<evidence type="ECO:0000313" key="5">
    <source>
        <dbReference type="Proteomes" id="UP000608450"/>
    </source>
</evidence>
<dbReference type="Pfam" id="PF13181">
    <property type="entry name" value="TPR_8"/>
    <property type="match status" value="2"/>
</dbReference>
<gene>
    <name evidence="4" type="ORF">I5I61_11435</name>
</gene>
<dbReference type="Proteomes" id="UP000608450">
    <property type="component" value="Unassembled WGS sequence"/>
</dbReference>
<dbReference type="SUPFAM" id="SSF53756">
    <property type="entry name" value="UDP-Glycosyltransferase/glycogen phosphorylase"/>
    <property type="match status" value="1"/>
</dbReference>
<dbReference type="InterPro" id="IPR051685">
    <property type="entry name" value="Ycf3/AcsC/BcsC/TPR_MFPF"/>
</dbReference>
<evidence type="ECO:0008006" key="6">
    <source>
        <dbReference type="Google" id="ProtNLM"/>
    </source>
</evidence>
<dbReference type="SUPFAM" id="SSF48452">
    <property type="entry name" value="TPR-like"/>
    <property type="match status" value="1"/>
</dbReference>
<reference evidence="4 5" key="1">
    <citation type="submission" date="2020-11" db="EMBL/GenBank/DDBJ databases">
        <title>Enhanced detection system for hospital associated transmission using whole genome sequencing surveillance.</title>
        <authorList>
            <person name="Harrison L.H."/>
            <person name="Van Tyne D."/>
            <person name="Marsh J.W."/>
            <person name="Griffith M.P."/>
            <person name="Snyder D.J."/>
            <person name="Cooper V.S."/>
            <person name="Mustapha M."/>
        </authorList>
    </citation>
    <scope>NUCLEOTIDE SEQUENCE [LARGE SCALE GENOMIC DNA]</scope>
    <source>
        <strain evidence="4 5">PSA00705</strain>
    </source>
</reference>
<accession>A0ABS0KJF6</accession>
<sequence length="543" mass="61529">MHNATRQKLQRIVDALKIAEDRQDIAQQIALYEELVKEKPDLALGQAQLGVLYWDKGDEERARNHFDQALALPQTDHIDSLLFGRMAKSRLYTGNLDRARAWYNTKPNLWRLRLYFESLNQAERFEEAETLLLNLLGGELPREGQLLTLHMMAQVYLYTGRTHDSVAACQAGLEIDPTCEPLIFNLAVAQEMIGRYQEAFQGYNRVLQLDPQNNETHNNLSHLMLRLGEFESGWRHYEWRWGSALKDQHVDFPLPRWQGEPLAGHSLLVWREQGIGDQIMFSSMLPSLLERGGALKYEVESRLVPLFQRSFPDVELVQRSPMSIEENGQEVSKLAWPATDYQIPMGSLGLQLRPSLESFPNQAGFLLADPEHSKQLRQEYQQLYPHKRLVGVSWRGGNSVGNQKQNRRIGMSELVKLNALSDVQLINLQYGDTVAEIAEAAALGLHIHNDARIDPLRDIDAQAAQIAALDAVISVDNTTVHLAGSLGTPTLALLQLNPNWRWGLQEGPSYWYPSVHLIRNHQISTWAPALDKAIAALRTAGQL</sequence>
<keyword evidence="5" id="KW-1185">Reference proteome</keyword>
<dbReference type="PANTHER" id="PTHR44943:SF8">
    <property type="entry name" value="TPR REPEAT-CONTAINING PROTEIN MJ0263"/>
    <property type="match status" value="1"/>
</dbReference>
<dbReference type="EMBL" id="JADTFC010000022">
    <property type="protein sequence ID" value="MBG6288059.1"/>
    <property type="molecule type" value="Genomic_DNA"/>
</dbReference>
<name>A0ABS0KJF6_PSENT</name>
<keyword evidence="1" id="KW-0677">Repeat</keyword>